<dbReference type="InterPro" id="IPR000026">
    <property type="entry name" value="N1-like"/>
</dbReference>
<dbReference type="RefSeq" id="WP_201167355.1">
    <property type="nucleotide sequence ID" value="NZ_JAEPWM010000002.1"/>
</dbReference>
<reference evidence="5" key="1">
    <citation type="journal article" date="2012" name="J. Microbiol. Biotechnol.">
        <title>Ramlibacter ginsenosidimutans sp. nov., with ginsenoside-converting activity.</title>
        <authorList>
            <person name="Wang L."/>
            <person name="An D.S."/>
            <person name="Kim S.G."/>
            <person name="Jin F.X."/>
            <person name="Kim S.C."/>
            <person name="Lee S.T."/>
            <person name="Im W.T."/>
        </authorList>
    </citation>
    <scope>NUCLEOTIDE SEQUENCE</scope>
    <source>
        <strain evidence="5">KACC 17527</strain>
    </source>
</reference>
<gene>
    <name evidence="5" type="ORF">JJB11_06365</name>
</gene>
<feature type="region of interest" description="Disordered" evidence="3">
    <location>
        <begin position="79"/>
        <end position="104"/>
    </location>
</feature>
<evidence type="ECO:0000256" key="1">
    <source>
        <dbReference type="ARBA" id="ARBA00022722"/>
    </source>
</evidence>
<comment type="caution">
    <text evidence="5">The sequence shown here is derived from an EMBL/GenBank/DDBJ whole genome shotgun (WGS) entry which is preliminary data.</text>
</comment>
<name>A0A934TR33_9BURK</name>
<protein>
    <submittedName>
        <fullName evidence="5">Guanine-specific ribonuclease N1 and T1</fullName>
    </submittedName>
</protein>
<dbReference type="InterPro" id="IPR016191">
    <property type="entry name" value="Ribonuclease/ribotoxin"/>
</dbReference>
<evidence type="ECO:0000256" key="2">
    <source>
        <dbReference type="ARBA" id="ARBA00022801"/>
    </source>
</evidence>
<dbReference type="Pfam" id="PF00545">
    <property type="entry name" value="Ribonuclease"/>
    <property type="match status" value="1"/>
</dbReference>
<dbReference type="Proteomes" id="UP000630528">
    <property type="component" value="Unassembled WGS sequence"/>
</dbReference>
<accession>A0A934TR33</accession>
<feature type="signal peptide" evidence="4">
    <location>
        <begin position="1"/>
        <end position="28"/>
    </location>
</feature>
<keyword evidence="6" id="KW-1185">Reference proteome</keyword>
<dbReference type="GO" id="GO:0003723">
    <property type="term" value="F:RNA binding"/>
    <property type="evidence" value="ECO:0007669"/>
    <property type="project" value="InterPro"/>
</dbReference>
<reference evidence="5" key="2">
    <citation type="submission" date="2021-01" db="EMBL/GenBank/DDBJ databases">
        <authorList>
            <person name="Kang M."/>
        </authorList>
    </citation>
    <scope>NUCLEOTIDE SEQUENCE</scope>
    <source>
        <strain evidence="5">KACC 17527</strain>
    </source>
</reference>
<evidence type="ECO:0000313" key="6">
    <source>
        <dbReference type="Proteomes" id="UP000630528"/>
    </source>
</evidence>
<evidence type="ECO:0000256" key="4">
    <source>
        <dbReference type="SAM" id="SignalP"/>
    </source>
</evidence>
<dbReference type="SUPFAM" id="SSF53933">
    <property type="entry name" value="Microbial ribonucleases"/>
    <property type="match status" value="1"/>
</dbReference>
<dbReference type="Gene3D" id="3.10.450.30">
    <property type="entry name" value="Microbial ribonucleases"/>
    <property type="match status" value="1"/>
</dbReference>
<dbReference type="AlphaFoldDB" id="A0A934TR33"/>
<keyword evidence="4" id="KW-0732">Signal</keyword>
<dbReference type="GO" id="GO:0004521">
    <property type="term" value="F:RNA endonuclease activity"/>
    <property type="evidence" value="ECO:0007669"/>
    <property type="project" value="InterPro"/>
</dbReference>
<organism evidence="5 6">
    <name type="scientific">Ramlibacter ginsenosidimutans</name>
    <dbReference type="NCBI Taxonomy" id="502333"/>
    <lineage>
        <taxon>Bacteria</taxon>
        <taxon>Pseudomonadati</taxon>
        <taxon>Pseudomonadota</taxon>
        <taxon>Betaproteobacteria</taxon>
        <taxon>Burkholderiales</taxon>
        <taxon>Comamonadaceae</taxon>
        <taxon>Ramlibacter</taxon>
    </lineage>
</organism>
<keyword evidence="1" id="KW-0540">Nuclease</keyword>
<feature type="chain" id="PRO_5037335254" evidence="4">
    <location>
        <begin position="29"/>
        <end position="134"/>
    </location>
</feature>
<sequence length="134" mass="14360">MARFAAIKLVLTSTLAAVAIGAAPAVNARGDLDGTLASGFATVHATELPRPGRETYELIRLGGPFPYDKDGAVFGNRERPLPIEKRGTSREHTVPAPGSRDRGARRIVCGDPPGMPHACYYTADPYAIFRKIVE</sequence>
<evidence type="ECO:0000313" key="5">
    <source>
        <dbReference type="EMBL" id="MBK6005713.1"/>
    </source>
</evidence>
<dbReference type="GO" id="GO:0016787">
    <property type="term" value="F:hydrolase activity"/>
    <property type="evidence" value="ECO:0007669"/>
    <property type="project" value="UniProtKB-KW"/>
</dbReference>
<proteinExistence type="predicted"/>
<keyword evidence="2" id="KW-0378">Hydrolase</keyword>
<evidence type="ECO:0000256" key="3">
    <source>
        <dbReference type="SAM" id="MobiDB-lite"/>
    </source>
</evidence>
<dbReference type="EMBL" id="JAEPWM010000002">
    <property type="protein sequence ID" value="MBK6005713.1"/>
    <property type="molecule type" value="Genomic_DNA"/>
</dbReference>